<reference evidence="1 2" key="1">
    <citation type="submission" date="2015-11" db="EMBL/GenBank/DDBJ databases">
        <title>Genomic analysis of 38 Legionella species identifies large and diverse effector repertoires.</title>
        <authorList>
            <person name="Burstein D."/>
            <person name="Amaro F."/>
            <person name="Zusman T."/>
            <person name="Lifshitz Z."/>
            <person name="Cohen O."/>
            <person name="Gilbert J.A."/>
            <person name="Pupko T."/>
            <person name="Shuman H.A."/>
            <person name="Segal G."/>
        </authorList>
    </citation>
    <scope>NUCLEOTIDE SEQUENCE [LARGE SCALE GENOMIC DNA]</scope>
    <source>
        <strain evidence="1 2">ATCC 49751</strain>
    </source>
</reference>
<dbReference type="Proteomes" id="UP000054869">
    <property type="component" value="Unassembled WGS sequence"/>
</dbReference>
<dbReference type="EMBL" id="LNYI01000062">
    <property type="protein sequence ID" value="KTD18531.1"/>
    <property type="molecule type" value="Genomic_DNA"/>
</dbReference>
<comment type="caution">
    <text evidence="1">The sequence shown here is derived from an EMBL/GenBank/DDBJ whole genome shotgun (WGS) entry which is preliminary data.</text>
</comment>
<accession>A0A0W0VEH4</accession>
<organism evidence="1 2">
    <name type="scientific">Legionella lansingensis</name>
    <dbReference type="NCBI Taxonomy" id="45067"/>
    <lineage>
        <taxon>Bacteria</taxon>
        <taxon>Pseudomonadati</taxon>
        <taxon>Pseudomonadota</taxon>
        <taxon>Gammaproteobacteria</taxon>
        <taxon>Legionellales</taxon>
        <taxon>Legionellaceae</taxon>
        <taxon>Legionella</taxon>
    </lineage>
</organism>
<evidence type="ECO:0000313" key="1">
    <source>
        <dbReference type="EMBL" id="KTD18531.1"/>
    </source>
</evidence>
<dbReference type="OrthoDB" id="5638256at2"/>
<evidence type="ECO:0008006" key="3">
    <source>
        <dbReference type="Google" id="ProtNLM"/>
    </source>
</evidence>
<dbReference type="PATRIC" id="fig|45067.4.peg.2647"/>
<evidence type="ECO:0000313" key="2">
    <source>
        <dbReference type="Proteomes" id="UP000054869"/>
    </source>
</evidence>
<name>A0A0W0VEH4_9GAMM</name>
<dbReference type="AlphaFoldDB" id="A0A0W0VEH4"/>
<sequence>MIFVIIEMQPRMRFNPFVPQIDIFSLYQETKFHERESRSSFISYHNFNQVNERINHLAFKRFLLLEMLVDNYYQIPRTRNEFLGSINRASFHMGSFQQELPHRASAAATRSPVQFDQEAASPRPTVVPTPFSHIPAPDAAKKKAAQDMASKLGDDLPTECNDPITMMPLLDPIEINKRVYNRDTASNLIKNGKFQDPFTRETIDPTTAKSADYMLDAIVQHDEVKQGKKPALLDSHKNTDVHPLKDLLQVWEDLLSKQSQTMIHS</sequence>
<keyword evidence="2" id="KW-1185">Reference proteome</keyword>
<dbReference type="SUPFAM" id="SSF57850">
    <property type="entry name" value="RING/U-box"/>
    <property type="match status" value="1"/>
</dbReference>
<proteinExistence type="predicted"/>
<protein>
    <recommendedName>
        <fullName evidence="3">U-box domain-containing protein</fullName>
    </recommendedName>
</protein>
<gene>
    <name evidence="1" type="ORF">Llan_2518</name>
</gene>
<dbReference type="RefSeq" id="WP_028374166.1">
    <property type="nucleotide sequence ID" value="NZ_CAAAJD010000047.1"/>
</dbReference>